<comment type="cofactor">
    <cofactor evidence="4">
        <name>Zn(2+)</name>
        <dbReference type="ChEBI" id="CHEBI:29105"/>
    </cofactor>
    <text evidence="4">Binds 1 zinc ion.</text>
</comment>
<dbReference type="Pfam" id="PF17283">
    <property type="entry name" value="Zn_ribbon_SprT"/>
    <property type="match status" value="1"/>
</dbReference>
<dbReference type="SMART" id="SM00731">
    <property type="entry name" value="SprT"/>
    <property type="match status" value="1"/>
</dbReference>
<keyword evidence="3 4" id="KW-0862">Zinc</keyword>
<dbReference type="Pfam" id="PF10263">
    <property type="entry name" value="SprT-like"/>
    <property type="match status" value="1"/>
</dbReference>
<feature type="domain" description="SprT-like" evidence="5">
    <location>
        <begin position="1"/>
        <end position="142"/>
    </location>
</feature>
<protein>
    <recommendedName>
        <fullName evidence="4">Protein SprT-like</fullName>
    </recommendedName>
</protein>
<accession>A0A1G9KKF5</accession>
<name>A0A1G9KKF5_STREI</name>
<dbReference type="OrthoDB" id="9799909at2"/>
<dbReference type="Proteomes" id="UP000183162">
    <property type="component" value="Unassembled WGS sequence"/>
</dbReference>
<evidence type="ECO:0000313" key="7">
    <source>
        <dbReference type="Proteomes" id="UP000183162"/>
    </source>
</evidence>
<keyword evidence="1 4" id="KW-0963">Cytoplasm</keyword>
<keyword evidence="2 4" id="KW-0479">Metal-binding</keyword>
<dbReference type="InterPro" id="IPR023524">
    <property type="entry name" value="Uncharacterised_SprT-like"/>
</dbReference>
<evidence type="ECO:0000256" key="4">
    <source>
        <dbReference type="HAMAP-Rule" id="MF_00745"/>
    </source>
</evidence>
<dbReference type="GO" id="GO:0005737">
    <property type="term" value="C:cytoplasm"/>
    <property type="evidence" value="ECO:0007669"/>
    <property type="project" value="UniProtKB-SubCell"/>
</dbReference>
<evidence type="ECO:0000313" key="6">
    <source>
        <dbReference type="EMBL" id="SDL50132.1"/>
    </source>
</evidence>
<comment type="similarity">
    <text evidence="4">Belongs to the SprT family.</text>
</comment>
<feature type="binding site" evidence="4">
    <location>
        <position position="68"/>
    </location>
    <ligand>
        <name>Zn(2+)</name>
        <dbReference type="ChEBI" id="CHEBI:29105"/>
    </ligand>
</feature>
<proteinExistence type="inferred from homology"/>
<feature type="active site" evidence="4">
    <location>
        <position position="65"/>
    </location>
</feature>
<dbReference type="InterPro" id="IPR006640">
    <property type="entry name" value="SprT-like_domain"/>
</dbReference>
<evidence type="ECO:0000256" key="2">
    <source>
        <dbReference type="ARBA" id="ARBA00022723"/>
    </source>
</evidence>
<dbReference type="GO" id="GO:0008270">
    <property type="term" value="F:zinc ion binding"/>
    <property type="evidence" value="ECO:0007669"/>
    <property type="project" value="UniProtKB-UniRule"/>
</dbReference>
<comment type="subcellular location">
    <subcellularLocation>
        <location evidence="4">Cytoplasm</location>
    </subcellularLocation>
</comment>
<feature type="binding site" evidence="4">
    <location>
        <position position="64"/>
    </location>
    <ligand>
        <name>Zn(2+)</name>
        <dbReference type="ChEBI" id="CHEBI:29105"/>
    </ligand>
</feature>
<dbReference type="InterPro" id="IPR035240">
    <property type="entry name" value="SprT_Zn_ribbon"/>
</dbReference>
<reference evidence="6 7" key="1">
    <citation type="submission" date="2016-10" db="EMBL/GenBank/DDBJ databases">
        <authorList>
            <person name="de Groot N.N."/>
        </authorList>
    </citation>
    <scope>NUCLEOTIDE SEQUENCE [LARGE SCALE GENOMIC DNA]</scope>
    <source>
        <strain evidence="6 7">Sb09</strain>
    </source>
</reference>
<evidence type="ECO:0000256" key="3">
    <source>
        <dbReference type="ARBA" id="ARBA00022833"/>
    </source>
</evidence>
<organism evidence="6 7">
    <name type="scientific">Streptococcus equinus</name>
    <name type="common">Streptococcus bovis</name>
    <dbReference type="NCBI Taxonomy" id="1335"/>
    <lineage>
        <taxon>Bacteria</taxon>
        <taxon>Bacillati</taxon>
        <taxon>Bacillota</taxon>
        <taxon>Bacilli</taxon>
        <taxon>Lactobacillales</taxon>
        <taxon>Streptococcaceae</taxon>
        <taxon>Streptococcus</taxon>
    </lineage>
</organism>
<dbReference type="EMBL" id="FNGX01000002">
    <property type="protein sequence ID" value="SDL50132.1"/>
    <property type="molecule type" value="Genomic_DNA"/>
</dbReference>
<dbReference type="RefSeq" id="WP_074566710.1">
    <property type="nucleotide sequence ID" value="NZ_FNGX01000002.1"/>
</dbReference>
<dbReference type="NCBIfam" id="NF003339">
    <property type="entry name" value="PRK04351.1"/>
    <property type="match status" value="1"/>
</dbReference>
<dbReference type="HAMAP" id="MF_00745">
    <property type="entry name" value="SprT_like"/>
    <property type="match status" value="1"/>
</dbReference>
<evidence type="ECO:0000256" key="1">
    <source>
        <dbReference type="ARBA" id="ARBA00022490"/>
    </source>
</evidence>
<gene>
    <name evidence="6" type="ORF">SAMN05216400_0872</name>
</gene>
<dbReference type="AlphaFoldDB" id="A0A1G9KKF5"/>
<evidence type="ECO:0000259" key="5">
    <source>
        <dbReference type="SMART" id="SM00731"/>
    </source>
</evidence>
<dbReference type="GO" id="GO:0006950">
    <property type="term" value="P:response to stress"/>
    <property type="evidence" value="ECO:0007669"/>
    <property type="project" value="UniProtKB-ARBA"/>
</dbReference>
<sequence>MNLTDYVKTVSLEDFDKPFLHTATWNARLRTTGGRFFPADGHLDFNLKLYEAFGEEIFRKIVRHELCHYHLYFEGKGYKHSDADFKELLRKVDGLRYAPSLAKKEQFYRYRCQKCGQEYHRKRRVNAKKYVCGRCHGKLSYVDIK</sequence>